<dbReference type="GO" id="GO:0022627">
    <property type="term" value="C:cytosolic small ribosomal subunit"/>
    <property type="evidence" value="ECO:0007669"/>
    <property type="project" value="TreeGrafter"/>
</dbReference>
<organism evidence="2 3">
    <name type="scientific">Candidatus Mycosynbacter amalyticus</name>
    <dbReference type="NCBI Taxonomy" id="2665156"/>
    <lineage>
        <taxon>Bacteria</taxon>
        <taxon>Candidatus Saccharimonadota</taxon>
        <taxon>Candidatus Saccharimonadota incertae sedis</taxon>
        <taxon>Candidatus Mycosynbacter</taxon>
    </lineage>
</organism>
<dbReference type="KEGG" id="mama:GII36_01595"/>
<dbReference type="InterPro" id="IPR050574">
    <property type="entry name" value="HPF/YfiA_ribosome-assoc"/>
</dbReference>
<gene>
    <name evidence="2" type="primary">raiA</name>
    <name evidence="2" type="ORF">GII36_01595</name>
</gene>
<evidence type="ECO:0000313" key="2">
    <source>
        <dbReference type="EMBL" id="QHN42541.1"/>
    </source>
</evidence>
<dbReference type="GO" id="GO:0045900">
    <property type="term" value="P:negative regulation of translational elongation"/>
    <property type="evidence" value="ECO:0007669"/>
    <property type="project" value="TreeGrafter"/>
</dbReference>
<keyword evidence="3" id="KW-1185">Reference proteome</keyword>
<dbReference type="CDD" id="cd00552">
    <property type="entry name" value="RaiA"/>
    <property type="match status" value="1"/>
</dbReference>
<accession>A0A857MN09</accession>
<keyword evidence="1" id="KW-0810">Translation regulation</keyword>
<evidence type="ECO:0000313" key="3">
    <source>
        <dbReference type="Proteomes" id="UP001059824"/>
    </source>
</evidence>
<dbReference type="Pfam" id="PF02482">
    <property type="entry name" value="Ribosomal_S30AE"/>
    <property type="match status" value="1"/>
</dbReference>
<dbReference type="RefSeq" id="WP_260763927.1">
    <property type="nucleotide sequence ID" value="NZ_CP045921.1"/>
</dbReference>
<dbReference type="PANTHER" id="PTHR33231">
    <property type="entry name" value="30S RIBOSOMAL PROTEIN"/>
    <property type="match status" value="1"/>
</dbReference>
<dbReference type="Proteomes" id="UP001059824">
    <property type="component" value="Chromosome"/>
</dbReference>
<proteinExistence type="predicted"/>
<evidence type="ECO:0000256" key="1">
    <source>
        <dbReference type="ARBA" id="ARBA00022845"/>
    </source>
</evidence>
<dbReference type="InterPro" id="IPR003489">
    <property type="entry name" value="RHF/RaiA"/>
</dbReference>
<dbReference type="InterPro" id="IPR036567">
    <property type="entry name" value="RHF-like"/>
</dbReference>
<sequence>MISPIAITGIKYDVDTRTKKYVEQKVGKLDRYLPRHVRSDIKADVKLAQIDQKNGNKYEAEVILYTPEKTLTAKDSTVNVLAAIDIVEAKLQAQLAKYKEQHTEDRSVLSKFKRSFAREAQ</sequence>
<dbReference type="SUPFAM" id="SSF69754">
    <property type="entry name" value="Ribosome binding protein Y (YfiA homologue)"/>
    <property type="match status" value="1"/>
</dbReference>
<reference evidence="2" key="1">
    <citation type="journal article" date="2021" name="Nat. Microbiol.">
        <title>Cocultivation of an ultrasmall environmental parasitic bacterium with lytic ability against bacteria associated with wastewater foams.</title>
        <authorList>
            <person name="Batinovic S."/>
            <person name="Rose J.J.A."/>
            <person name="Ratcliffe J."/>
            <person name="Seviour R.J."/>
            <person name="Petrovski S."/>
        </authorList>
    </citation>
    <scope>NUCLEOTIDE SEQUENCE</scope>
    <source>
        <strain evidence="2">JR1</strain>
    </source>
</reference>
<dbReference type="AlphaFoldDB" id="A0A857MN09"/>
<dbReference type="EMBL" id="CP045921">
    <property type="protein sequence ID" value="QHN42541.1"/>
    <property type="molecule type" value="Genomic_DNA"/>
</dbReference>
<dbReference type="PANTHER" id="PTHR33231:SF1">
    <property type="entry name" value="30S RIBOSOMAL PROTEIN"/>
    <property type="match status" value="1"/>
</dbReference>
<dbReference type="Gene3D" id="3.30.160.100">
    <property type="entry name" value="Ribosome hibernation promotion factor-like"/>
    <property type="match status" value="1"/>
</dbReference>
<protein>
    <submittedName>
        <fullName evidence="2">Ribosome-associated translation inhibitor RaiA</fullName>
    </submittedName>
</protein>
<dbReference type="GO" id="GO:0043024">
    <property type="term" value="F:ribosomal small subunit binding"/>
    <property type="evidence" value="ECO:0007669"/>
    <property type="project" value="TreeGrafter"/>
</dbReference>
<dbReference type="NCBIfam" id="TIGR00741">
    <property type="entry name" value="yfiA"/>
    <property type="match status" value="1"/>
</dbReference>
<name>A0A857MN09_9BACT</name>